<reference evidence="1 2" key="1">
    <citation type="submission" date="2018-04" db="EMBL/GenBank/DDBJ databases">
        <authorList>
            <person name="Go L.Y."/>
            <person name="Mitchell J.A."/>
        </authorList>
    </citation>
    <scope>NUCLEOTIDE SEQUENCE [LARGE SCALE GENOMIC DNA]</scope>
    <source>
        <strain evidence="1">ULC066bin1</strain>
    </source>
</reference>
<evidence type="ECO:0000313" key="2">
    <source>
        <dbReference type="Proteomes" id="UP000249467"/>
    </source>
</evidence>
<comment type="caution">
    <text evidence="1">The sequence shown here is derived from an EMBL/GenBank/DDBJ whole genome shotgun (WGS) entry which is preliminary data.</text>
</comment>
<evidence type="ECO:0000313" key="1">
    <source>
        <dbReference type="EMBL" id="PZO43715.1"/>
    </source>
</evidence>
<organism evidence="1 2">
    <name type="scientific">Pseudanabaena frigida</name>
    <dbReference type="NCBI Taxonomy" id="945775"/>
    <lineage>
        <taxon>Bacteria</taxon>
        <taxon>Bacillati</taxon>
        <taxon>Cyanobacteriota</taxon>
        <taxon>Cyanophyceae</taxon>
        <taxon>Pseudanabaenales</taxon>
        <taxon>Pseudanabaenaceae</taxon>
        <taxon>Pseudanabaena</taxon>
    </lineage>
</organism>
<sequence>MDTPINTNSQIITLTTSPTPFNKELNHFQQNDTNKLTDTSMQTNNTVTPTMNIKQSAVSQSANLPIPPIPMNMQFDPMYIVNATLAIAFVKVVSDLFRSN</sequence>
<gene>
    <name evidence="1" type="ORF">DCF19_03540</name>
</gene>
<dbReference type="Proteomes" id="UP000249467">
    <property type="component" value="Unassembled WGS sequence"/>
</dbReference>
<protein>
    <submittedName>
        <fullName evidence="1">Uncharacterized protein</fullName>
    </submittedName>
</protein>
<dbReference type="AlphaFoldDB" id="A0A2W4Y9U9"/>
<proteinExistence type="predicted"/>
<name>A0A2W4Y9U9_9CYAN</name>
<reference evidence="1 2" key="2">
    <citation type="submission" date="2018-06" db="EMBL/GenBank/DDBJ databases">
        <title>Metagenomic assembly of (sub)arctic Cyanobacteria and their associated microbiome from non-axenic cultures.</title>
        <authorList>
            <person name="Baurain D."/>
        </authorList>
    </citation>
    <scope>NUCLEOTIDE SEQUENCE [LARGE SCALE GENOMIC DNA]</scope>
    <source>
        <strain evidence="1">ULC066bin1</strain>
    </source>
</reference>
<accession>A0A2W4Y9U9</accession>
<dbReference type="EMBL" id="QBML01000004">
    <property type="protein sequence ID" value="PZO43715.1"/>
    <property type="molecule type" value="Genomic_DNA"/>
</dbReference>